<feature type="region of interest" description="Disordered" evidence="1">
    <location>
        <begin position="78"/>
        <end position="120"/>
    </location>
</feature>
<feature type="compositionally biased region" description="Basic and acidic residues" evidence="1">
    <location>
        <begin position="84"/>
        <end position="110"/>
    </location>
</feature>
<evidence type="ECO:0000313" key="2">
    <source>
        <dbReference type="Proteomes" id="UP000095282"/>
    </source>
</evidence>
<organism evidence="2 3">
    <name type="scientific">Caenorhabditis tropicalis</name>
    <dbReference type="NCBI Taxonomy" id="1561998"/>
    <lineage>
        <taxon>Eukaryota</taxon>
        <taxon>Metazoa</taxon>
        <taxon>Ecdysozoa</taxon>
        <taxon>Nematoda</taxon>
        <taxon>Chromadorea</taxon>
        <taxon>Rhabditida</taxon>
        <taxon>Rhabditina</taxon>
        <taxon>Rhabditomorpha</taxon>
        <taxon>Rhabditoidea</taxon>
        <taxon>Rhabditidae</taxon>
        <taxon>Peloderinae</taxon>
        <taxon>Caenorhabditis</taxon>
    </lineage>
</organism>
<feature type="region of interest" description="Disordered" evidence="1">
    <location>
        <begin position="31"/>
        <end position="52"/>
    </location>
</feature>
<accession>A0A1I7UQI2</accession>
<name>A0A1I7UQI2_9PELO</name>
<dbReference type="AlphaFoldDB" id="A0A1I7UQI2"/>
<feature type="compositionally biased region" description="Basic and acidic residues" evidence="1">
    <location>
        <begin position="1"/>
        <end position="19"/>
    </location>
</feature>
<reference evidence="3" key="1">
    <citation type="submission" date="2016-11" db="UniProtKB">
        <authorList>
            <consortium name="WormBaseParasite"/>
        </authorList>
    </citation>
    <scope>IDENTIFICATION</scope>
</reference>
<sequence length="120" mass="14014">MEEKIKKEVPRGGDRESRGFTRKCWFHRHRIHPSTDSKSSTSPRSSSRSSCDVATTNLRVQNWITWWRLRIKLIRRTGVLSEGNDSREPGAKSHLAKDQKTSIKEVDPKRRQTVHQMSLF</sequence>
<evidence type="ECO:0000313" key="3">
    <source>
        <dbReference type="WBParaSite" id="Csp11.Scaffold630.g18334.t1"/>
    </source>
</evidence>
<dbReference type="Proteomes" id="UP000095282">
    <property type="component" value="Unplaced"/>
</dbReference>
<protein>
    <submittedName>
        <fullName evidence="3">Uncharacterized protein</fullName>
    </submittedName>
</protein>
<proteinExistence type="predicted"/>
<keyword evidence="2" id="KW-1185">Reference proteome</keyword>
<feature type="compositionally biased region" description="Low complexity" evidence="1">
    <location>
        <begin position="34"/>
        <end position="50"/>
    </location>
</feature>
<evidence type="ECO:0000256" key="1">
    <source>
        <dbReference type="SAM" id="MobiDB-lite"/>
    </source>
</evidence>
<dbReference type="WBParaSite" id="Csp11.Scaffold630.g18334.t1">
    <property type="protein sequence ID" value="Csp11.Scaffold630.g18334.t1"/>
    <property type="gene ID" value="Csp11.Scaffold630.g18334"/>
</dbReference>
<feature type="region of interest" description="Disordered" evidence="1">
    <location>
        <begin position="1"/>
        <end position="20"/>
    </location>
</feature>